<dbReference type="SUPFAM" id="SSF48371">
    <property type="entry name" value="ARM repeat"/>
    <property type="match status" value="1"/>
</dbReference>
<sequence>MSNMEVPSPRVHWVGSPKSLTYDSDLPEISQKDREDFENKWTDSVVKLHTKIDGKDRVKALDSLVLICRSLKRDLRNIIKHNHSVQELSVDFFVKVTRSSLVHRSSYIRAAAIRLIRYVIGCVNISDTFWKYHCHYLLSPMFFVDKRQDKEKRQMIELMRQISTRMYDAEHVPLLLVKCLVSIAENPEDTYMASTTEILRDLLVSKASGTKALLQAVINPKFKDISESIVLSFLYLLDDAKMRRYVREGELQTIFGPLTQESYAEDKKEQKAQWEASRRAICVMMKSWPGLIVISRSGLNAIVNALRINHEERQQILLDILIDILKNASPQQFHSIIPRLSTEDRNSNNPFLHLNVYTNATLLQLQQQQQPTILNQPQEDNILLVFLAATILSLLRNGVIESLTQLSKGSGTTADRAGQIVQVVLVFCDKLLLSDRCLEMHDRIDSEISQSLRDQSFMKTLSSLTTNYRQSARTLRSSSQSSSAKILLNLSQVKTQVDSQMDDSSFHQLIKDSNVLVTKDDKKWVWDKIQTLVYGPLRIPNRLQEALKTEFPKRLISYYKPHKRLFSDLNYQESYQHLAMLASQMIDNLLSIEEGRMFLKRCGLMEQLHQVLQAELSITSPAVNNQGSTINNNNSNNSNNSNNILSEERVTYKMSREYFALLGKFTQHVQGVIILEEFNIFSLLVSLTTKRDDICQLIIKNLEYTHTFNQASRLILKEAMISGSRKIRYFSTLRLRKLVRDCVDFDEWGIELLNVKLTDEWEDVSKHALRILAEACTNNIRNLDALIQLGPDVTALEKHADGRYLLLRMVGRDEGLQYLISNGWIQHSMKDWRQDKNLDYVSKIEHSLHKAMTAVIIKRTGLSFSIVSDEGVNLPPHFYGELCRTKQG</sequence>
<dbReference type="Pfam" id="PF14664">
    <property type="entry name" value="RICTOR_N"/>
    <property type="match status" value="1"/>
</dbReference>
<dbReference type="EMBL" id="JAOPGA020000412">
    <property type="protein sequence ID" value="KAL0478491.1"/>
    <property type="molecule type" value="Genomic_DNA"/>
</dbReference>
<dbReference type="Pfam" id="PF14666">
    <property type="entry name" value="RICTOR_M"/>
    <property type="match status" value="1"/>
</dbReference>
<keyword evidence="5" id="KW-1185">Reference proteome</keyword>
<dbReference type="PANTHER" id="PTHR13298:SF11">
    <property type="entry name" value="RAPAMYCIN-INSENSITIVE COMPANION OF MTOR"/>
    <property type="match status" value="1"/>
</dbReference>
<dbReference type="SMART" id="SM01307">
    <property type="entry name" value="RICTOR_M"/>
    <property type="match status" value="1"/>
</dbReference>
<dbReference type="GO" id="GO:0038203">
    <property type="term" value="P:TORC2 signaling"/>
    <property type="evidence" value="ECO:0007669"/>
    <property type="project" value="TreeGrafter"/>
</dbReference>
<reference evidence="4 5" key="1">
    <citation type="submission" date="2024-03" db="EMBL/GenBank/DDBJ databases">
        <title>The Acrasis kona genome and developmental transcriptomes reveal deep origins of eukaryotic multicellular pathways.</title>
        <authorList>
            <person name="Sheikh S."/>
            <person name="Fu C.-J."/>
            <person name="Brown M.W."/>
            <person name="Baldauf S.L."/>
        </authorList>
    </citation>
    <scope>NUCLEOTIDE SEQUENCE [LARGE SCALE GENOMIC DNA]</scope>
    <source>
        <strain evidence="4 5">ATCC MYA-3509</strain>
    </source>
</reference>
<dbReference type="InterPro" id="IPR016024">
    <property type="entry name" value="ARM-type_fold"/>
</dbReference>
<dbReference type="InterPro" id="IPR029451">
    <property type="entry name" value="RICTOR_M"/>
</dbReference>
<evidence type="ECO:0000259" key="3">
    <source>
        <dbReference type="SMART" id="SM01308"/>
    </source>
</evidence>
<gene>
    <name evidence="4" type="ORF">AKO1_004296</name>
</gene>
<evidence type="ECO:0000313" key="5">
    <source>
        <dbReference type="Proteomes" id="UP001431209"/>
    </source>
</evidence>
<dbReference type="InterPro" id="IPR028267">
    <property type="entry name" value="Pianissimo_N"/>
</dbReference>
<dbReference type="SMART" id="SM01303">
    <property type="entry name" value="RasGEF_N_2"/>
    <property type="match status" value="1"/>
</dbReference>
<dbReference type="Proteomes" id="UP001431209">
    <property type="component" value="Unassembled WGS sequence"/>
</dbReference>
<comment type="similarity">
    <text evidence="1">Belongs to the RICTOR family.</text>
</comment>
<dbReference type="InterPro" id="IPR029453">
    <property type="entry name" value="Rictor_IV"/>
</dbReference>
<feature type="non-terminal residue" evidence="4">
    <location>
        <position position="888"/>
    </location>
</feature>
<accession>A0AAW2YNW3</accession>
<dbReference type="SMART" id="SM01308">
    <property type="entry name" value="RICTOR_N"/>
    <property type="match status" value="1"/>
</dbReference>
<proteinExistence type="inferred from homology"/>
<feature type="domain" description="Rapamycin-insensitive companion of mTOR N-terminal" evidence="3">
    <location>
        <begin position="58"/>
        <end position="433"/>
    </location>
</feature>
<dbReference type="InterPro" id="IPR028268">
    <property type="entry name" value="Pianissimo_fam"/>
</dbReference>
<evidence type="ECO:0000259" key="2">
    <source>
        <dbReference type="SMART" id="SM01307"/>
    </source>
</evidence>
<organism evidence="4 5">
    <name type="scientific">Acrasis kona</name>
    <dbReference type="NCBI Taxonomy" id="1008807"/>
    <lineage>
        <taxon>Eukaryota</taxon>
        <taxon>Discoba</taxon>
        <taxon>Heterolobosea</taxon>
        <taxon>Tetramitia</taxon>
        <taxon>Eutetramitia</taxon>
        <taxon>Acrasidae</taxon>
        <taxon>Acrasis</taxon>
    </lineage>
</organism>
<evidence type="ECO:0000313" key="4">
    <source>
        <dbReference type="EMBL" id="KAL0478491.1"/>
    </source>
</evidence>
<name>A0AAW2YNW3_9EUKA</name>
<comment type="caution">
    <text evidence="4">The sequence shown here is derived from an EMBL/GenBank/DDBJ whole genome shotgun (WGS) entry which is preliminary data.</text>
</comment>
<dbReference type="PANTHER" id="PTHR13298">
    <property type="entry name" value="CYTOSOLIC REGULATOR PIANISSIMO"/>
    <property type="match status" value="1"/>
</dbReference>
<evidence type="ECO:0000256" key="1">
    <source>
        <dbReference type="ARBA" id="ARBA00008878"/>
    </source>
</evidence>
<dbReference type="Pfam" id="PF14663">
    <property type="entry name" value="RasGEF_N_2"/>
    <property type="match status" value="1"/>
</dbReference>
<protein>
    <submittedName>
        <fullName evidence="4">MTOR complex interacting protein RICOR</fullName>
    </submittedName>
</protein>
<dbReference type="GO" id="GO:0031932">
    <property type="term" value="C:TORC2 complex"/>
    <property type="evidence" value="ECO:0007669"/>
    <property type="project" value="InterPro"/>
</dbReference>
<feature type="domain" description="Rapamycin-insensitive companion of mTOR middle" evidence="2">
    <location>
        <begin position="501"/>
        <end position="741"/>
    </location>
</feature>
<dbReference type="AlphaFoldDB" id="A0AAW2YNW3"/>